<proteinExistence type="predicted"/>
<sequence length="187" mass="22016">MPVYAHNNIKVITRFDRTWEVSYRPEWANFDLMTWINVANDENNYMVKSLSGLKNTDFVSEIDYLVAVRTVRKRIFVGLTNDMEESIHRFNVVLGIDEYEKINRECMDEFFGHGGLKSNANPHPKVDESDPAWRALAERNEYDIRLYTEVVQLFGEQRELFKSYARSFDSASTATMRVRRGENQRRS</sequence>
<name>A0ABD3SFU1_9STRA</name>
<comment type="caution">
    <text evidence="1">The sequence shown here is derived from an EMBL/GenBank/DDBJ whole genome shotgun (WGS) entry which is preliminary data.</text>
</comment>
<dbReference type="PANTHER" id="PTHR32301:SF6">
    <property type="entry name" value="GOLVESIN-RELATED"/>
    <property type="match status" value="1"/>
</dbReference>
<dbReference type="InterPro" id="IPR053259">
    <property type="entry name" value="Golvesin-related_Golgi"/>
</dbReference>
<dbReference type="EMBL" id="JALLPB020000038">
    <property type="protein sequence ID" value="KAL3823419.1"/>
    <property type="molecule type" value="Genomic_DNA"/>
</dbReference>
<dbReference type="AlphaFoldDB" id="A0ABD3SFU1"/>
<evidence type="ECO:0000313" key="1">
    <source>
        <dbReference type="EMBL" id="KAL3823419.1"/>
    </source>
</evidence>
<organism evidence="1 2">
    <name type="scientific">Cyclostephanos tholiformis</name>
    <dbReference type="NCBI Taxonomy" id="382380"/>
    <lineage>
        <taxon>Eukaryota</taxon>
        <taxon>Sar</taxon>
        <taxon>Stramenopiles</taxon>
        <taxon>Ochrophyta</taxon>
        <taxon>Bacillariophyta</taxon>
        <taxon>Coscinodiscophyceae</taxon>
        <taxon>Thalassiosirophycidae</taxon>
        <taxon>Stephanodiscales</taxon>
        <taxon>Stephanodiscaceae</taxon>
        <taxon>Cyclostephanos</taxon>
    </lineage>
</organism>
<dbReference type="Proteomes" id="UP001530377">
    <property type="component" value="Unassembled WGS sequence"/>
</dbReference>
<keyword evidence="2" id="KW-1185">Reference proteome</keyword>
<reference evidence="1 2" key="1">
    <citation type="submission" date="2024-10" db="EMBL/GenBank/DDBJ databases">
        <title>Updated reference genomes for cyclostephanoid diatoms.</title>
        <authorList>
            <person name="Roberts W.R."/>
            <person name="Alverson A.J."/>
        </authorList>
    </citation>
    <scope>NUCLEOTIDE SEQUENCE [LARGE SCALE GENOMIC DNA]</scope>
    <source>
        <strain evidence="1 2">AJA228-03</strain>
    </source>
</reference>
<gene>
    <name evidence="1" type="ORF">ACHAXA_004294</name>
</gene>
<accession>A0ABD3SFU1</accession>
<dbReference type="InterPro" id="IPR027417">
    <property type="entry name" value="P-loop_NTPase"/>
</dbReference>
<protein>
    <submittedName>
        <fullName evidence="1">Uncharacterized protein</fullName>
    </submittedName>
</protein>
<dbReference type="Gene3D" id="3.40.50.300">
    <property type="entry name" value="P-loop containing nucleotide triphosphate hydrolases"/>
    <property type="match status" value="1"/>
</dbReference>
<evidence type="ECO:0000313" key="2">
    <source>
        <dbReference type="Proteomes" id="UP001530377"/>
    </source>
</evidence>
<dbReference type="PANTHER" id="PTHR32301">
    <property type="entry name" value="COUNTIN RECEPTOR CNR3-RELATED"/>
    <property type="match status" value="1"/>
</dbReference>